<dbReference type="InterPro" id="IPR008271">
    <property type="entry name" value="Ser/Thr_kinase_AS"/>
</dbReference>
<dbReference type="InterPro" id="IPR000719">
    <property type="entry name" value="Prot_kinase_dom"/>
</dbReference>
<dbReference type="Pfam" id="PF07714">
    <property type="entry name" value="PK_Tyr_Ser-Thr"/>
    <property type="match status" value="1"/>
</dbReference>
<dbReference type="Proteomes" id="UP000290289">
    <property type="component" value="Chromosome 1"/>
</dbReference>
<evidence type="ECO:0000313" key="12">
    <source>
        <dbReference type="EMBL" id="RXI07840.1"/>
    </source>
</evidence>
<dbReference type="Gene3D" id="1.10.510.10">
    <property type="entry name" value="Transferase(Phosphotransferase) domain 1"/>
    <property type="match status" value="1"/>
</dbReference>
<feature type="compositionally biased region" description="Basic and acidic residues" evidence="10">
    <location>
        <begin position="88"/>
        <end position="97"/>
    </location>
</feature>
<evidence type="ECO:0000256" key="10">
    <source>
        <dbReference type="SAM" id="MobiDB-lite"/>
    </source>
</evidence>
<dbReference type="SMART" id="SM00220">
    <property type="entry name" value="S_TKc"/>
    <property type="match status" value="1"/>
</dbReference>
<dbReference type="EMBL" id="RDQH01000327">
    <property type="protein sequence ID" value="RXI07840.1"/>
    <property type="molecule type" value="Genomic_DNA"/>
</dbReference>
<dbReference type="PANTHER" id="PTHR47989:SF71">
    <property type="entry name" value="PROTEIN KINASE DOMAIN-CONTAINING PROTEIN"/>
    <property type="match status" value="1"/>
</dbReference>
<evidence type="ECO:0000256" key="3">
    <source>
        <dbReference type="ARBA" id="ARBA00022679"/>
    </source>
</evidence>
<evidence type="ECO:0000256" key="4">
    <source>
        <dbReference type="ARBA" id="ARBA00022741"/>
    </source>
</evidence>
<dbReference type="PROSITE" id="PS00107">
    <property type="entry name" value="PROTEIN_KINASE_ATP"/>
    <property type="match status" value="1"/>
</dbReference>
<evidence type="ECO:0000259" key="11">
    <source>
        <dbReference type="PROSITE" id="PS50011"/>
    </source>
</evidence>
<keyword evidence="6 9" id="KW-0067">ATP-binding</keyword>
<feature type="compositionally biased region" description="Basic residues" evidence="10">
    <location>
        <begin position="1"/>
        <end position="11"/>
    </location>
</feature>
<keyword evidence="4 9" id="KW-0547">Nucleotide-binding</keyword>
<comment type="catalytic activity">
    <reaction evidence="8">
        <text>L-seryl-[protein] + ATP = O-phospho-L-seryl-[protein] + ADP + H(+)</text>
        <dbReference type="Rhea" id="RHEA:17989"/>
        <dbReference type="Rhea" id="RHEA-COMP:9863"/>
        <dbReference type="Rhea" id="RHEA-COMP:11604"/>
        <dbReference type="ChEBI" id="CHEBI:15378"/>
        <dbReference type="ChEBI" id="CHEBI:29999"/>
        <dbReference type="ChEBI" id="CHEBI:30616"/>
        <dbReference type="ChEBI" id="CHEBI:83421"/>
        <dbReference type="ChEBI" id="CHEBI:456216"/>
        <dbReference type="EC" id="2.7.11.1"/>
    </reaction>
</comment>
<evidence type="ECO:0000256" key="8">
    <source>
        <dbReference type="ARBA" id="ARBA00048679"/>
    </source>
</evidence>
<dbReference type="EC" id="2.7.11.1" evidence="1"/>
<dbReference type="PROSITE" id="PS00108">
    <property type="entry name" value="PROTEIN_KINASE_ST"/>
    <property type="match status" value="1"/>
</dbReference>
<evidence type="ECO:0000256" key="2">
    <source>
        <dbReference type="ARBA" id="ARBA00022527"/>
    </source>
</evidence>
<gene>
    <name evidence="12" type="ORF">DVH24_009871</name>
</gene>
<dbReference type="PANTHER" id="PTHR47989">
    <property type="entry name" value="OS01G0750732 PROTEIN"/>
    <property type="match status" value="1"/>
</dbReference>
<reference evidence="12 13" key="1">
    <citation type="submission" date="2018-10" db="EMBL/GenBank/DDBJ databases">
        <title>A high-quality apple genome assembly.</title>
        <authorList>
            <person name="Hu J."/>
        </authorList>
    </citation>
    <scope>NUCLEOTIDE SEQUENCE [LARGE SCALE GENOMIC DNA]</scope>
    <source>
        <strain evidence="13">cv. HFTH1</strain>
        <tissue evidence="12">Young leaf</tissue>
    </source>
</reference>
<keyword evidence="5" id="KW-0418">Kinase</keyword>
<keyword evidence="2" id="KW-0723">Serine/threonine-protein kinase</keyword>
<dbReference type="InterPro" id="IPR001245">
    <property type="entry name" value="Ser-Thr/Tyr_kinase_cat_dom"/>
</dbReference>
<name>A0A498KHS3_MALDO</name>
<accession>A0A498KHS3</accession>
<proteinExistence type="predicted"/>
<dbReference type="PROSITE" id="PS50011">
    <property type="entry name" value="PROTEIN_KINASE_DOM"/>
    <property type="match status" value="1"/>
</dbReference>
<comment type="caution">
    <text evidence="12">The sequence shown here is derived from an EMBL/GenBank/DDBJ whole genome shotgun (WGS) entry which is preliminary data.</text>
</comment>
<dbReference type="InterPro" id="IPR011009">
    <property type="entry name" value="Kinase-like_dom_sf"/>
</dbReference>
<evidence type="ECO:0000313" key="13">
    <source>
        <dbReference type="Proteomes" id="UP000290289"/>
    </source>
</evidence>
<keyword evidence="13" id="KW-1185">Reference proteome</keyword>
<dbReference type="InterPro" id="IPR017441">
    <property type="entry name" value="Protein_kinase_ATP_BS"/>
</dbReference>
<feature type="domain" description="Protein kinase" evidence="11">
    <location>
        <begin position="133"/>
        <end position="489"/>
    </location>
</feature>
<dbReference type="FunFam" id="1.10.510.10:FF:000300">
    <property type="entry name" value="Calmodulin-binding receptor-like cytoplasmic kinase 3"/>
    <property type="match status" value="1"/>
</dbReference>
<keyword evidence="3" id="KW-0808">Transferase</keyword>
<evidence type="ECO:0000256" key="7">
    <source>
        <dbReference type="ARBA" id="ARBA00047899"/>
    </source>
</evidence>
<dbReference type="GO" id="GO:0005524">
    <property type="term" value="F:ATP binding"/>
    <property type="evidence" value="ECO:0007669"/>
    <property type="project" value="UniProtKB-UniRule"/>
</dbReference>
<evidence type="ECO:0000256" key="6">
    <source>
        <dbReference type="ARBA" id="ARBA00022840"/>
    </source>
</evidence>
<feature type="compositionally biased region" description="Low complexity" evidence="10">
    <location>
        <begin position="21"/>
        <end position="47"/>
    </location>
</feature>
<sequence>MRRTPSYRRRSLTSDPRSTPDRIPYSPSSSYSDSSTGPKSSSGRSVVAVAARSVAGAFVSCFTPPETKSSVSFAGSEEFRAPSVFSDASRDGRERRCSSNRGIYSNPNNSRHESEPGSVKFTMEEINKATKSFSPSCKIGQGGFGTVYKGRLEDGTFVAIKRAKKVRYKCVIGLKPGCDIVLTEDMSVYDKHLGVEFRSEIQMLAQVEHLSLVKFYGYLEHEDEKIVVVEYVPNGTLRQHLDCKFYLCYSLFCSLPFCVLCVHVSSNERVSVHLGSSMHHLECLRCDRRRNAGLHGEILDLAARLDIAIEVAHAVTYLHMYTDHASASLADHPIIHRDIKSSNILLTENFRAKVADFGFARLAADGDSGATHVSTQVKGTAGYLDPEYLRTYQLTEKSDVYSFGVLLVELVTGRRPIEPKRETKERITAKWAMKKFTNGDALSILDSRLERTAASNLAIEKILELALQCLAPHRQNRPSMRRCAEILWNIRKDYKEVLASDFCSFSSRST</sequence>
<feature type="region of interest" description="Disordered" evidence="10">
    <location>
        <begin position="1"/>
        <end position="47"/>
    </location>
</feature>
<evidence type="ECO:0000256" key="9">
    <source>
        <dbReference type="PROSITE-ProRule" id="PRU10141"/>
    </source>
</evidence>
<dbReference type="AlphaFoldDB" id="A0A498KHS3"/>
<evidence type="ECO:0000256" key="1">
    <source>
        <dbReference type="ARBA" id="ARBA00012513"/>
    </source>
</evidence>
<feature type="compositionally biased region" description="Polar residues" evidence="10">
    <location>
        <begin position="99"/>
        <end position="109"/>
    </location>
</feature>
<protein>
    <recommendedName>
        <fullName evidence="1">non-specific serine/threonine protein kinase</fullName>
        <ecNumber evidence="1">2.7.11.1</ecNumber>
    </recommendedName>
</protein>
<feature type="region of interest" description="Disordered" evidence="10">
    <location>
        <begin position="85"/>
        <end position="118"/>
    </location>
</feature>
<comment type="catalytic activity">
    <reaction evidence="7">
        <text>L-threonyl-[protein] + ATP = O-phospho-L-threonyl-[protein] + ADP + H(+)</text>
        <dbReference type="Rhea" id="RHEA:46608"/>
        <dbReference type="Rhea" id="RHEA-COMP:11060"/>
        <dbReference type="Rhea" id="RHEA-COMP:11605"/>
        <dbReference type="ChEBI" id="CHEBI:15378"/>
        <dbReference type="ChEBI" id="CHEBI:30013"/>
        <dbReference type="ChEBI" id="CHEBI:30616"/>
        <dbReference type="ChEBI" id="CHEBI:61977"/>
        <dbReference type="ChEBI" id="CHEBI:456216"/>
        <dbReference type="EC" id="2.7.11.1"/>
    </reaction>
</comment>
<dbReference type="GO" id="GO:0004674">
    <property type="term" value="F:protein serine/threonine kinase activity"/>
    <property type="evidence" value="ECO:0007669"/>
    <property type="project" value="UniProtKB-KW"/>
</dbReference>
<organism evidence="12 13">
    <name type="scientific">Malus domestica</name>
    <name type="common">Apple</name>
    <name type="synonym">Pyrus malus</name>
    <dbReference type="NCBI Taxonomy" id="3750"/>
    <lineage>
        <taxon>Eukaryota</taxon>
        <taxon>Viridiplantae</taxon>
        <taxon>Streptophyta</taxon>
        <taxon>Embryophyta</taxon>
        <taxon>Tracheophyta</taxon>
        <taxon>Spermatophyta</taxon>
        <taxon>Magnoliopsida</taxon>
        <taxon>eudicotyledons</taxon>
        <taxon>Gunneridae</taxon>
        <taxon>Pentapetalae</taxon>
        <taxon>rosids</taxon>
        <taxon>fabids</taxon>
        <taxon>Rosales</taxon>
        <taxon>Rosaceae</taxon>
        <taxon>Amygdaloideae</taxon>
        <taxon>Maleae</taxon>
        <taxon>Malus</taxon>
    </lineage>
</organism>
<dbReference type="SUPFAM" id="SSF56112">
    <property type="entry name" value="Protein kinase-like (PK-like)"/>
    <property type="match status" value="1"/>
</dbReference>
<dbReference type="Gene3D" id="3.30.200.20">
    <property type="entry name" value="Phosphorylase Kinase, domain 1"/>
    <property type="match status" value="1"/>
</dbReference>
<feature type="binding site" evidence="9">
    <location>
        <position position="165"/>
    </location>
    <ligand>
        <name>ATP</name>
        <dbReference type="ChEBI" id="CHEBI:30616"/>
    </ligand>
</feature>
<evidence type="ECO:0000256" key="5">
    <source>
        <dbReference type="ARBA" id="ARBA00022777"/>
    </source>
</evidence>